<name>A0A418NU26_9SPHN</name>
<gene>
    <name evidence="1" type="ORF">D2V07_03875</name>
</gene>
<dbReference type="EMBL" id="QXFL01000002">
    <property type="protein sequence ID" value="RIV87499.1"/>
    <property type="molecule type" value="Genomic_DNA"/>
</dbReference>
<dbReference type="Proteomes" id="UP000286576">
    <property type="component" value="Unassembled WGS sequence"/>
</dbReference>
<evidence type="ECO:0000313" key="2">
    <source>
        <dbReference type="Proteomes" id="UP000286576"/>
    </source>
</evidence>
<dbReference type="AlphaFoldDB" id="A0A418NU26"/>
<evidence type="ECO:0000313" key="1">
    <source>
        <dbReference type="EMBL" id="RIV87499.1"/>
    </source>
</evidence>
<proteinExistence type="predicted"/>
<dbReference type="RefSeq" id="WP_119584988.1">
    <property type="nucleotide sequence ID" value="NZ_CAWODQ010000012.1"/>
</dbReference>
<protein>
    <submittedName>
        <fullName evidence="1">Uncharacterized protein</fullName>
    </submittedName>
</protein>
<dbReference type="OrthoDB" id="7597104at2"/>
<sequence length="156" mass="15499">MATKYAIQQQGVMDGSAVPADKADGREVCGAKTSLLASKEAGVAWDSGDVVYLGKQPAGTKITDIKVNTGTSFGSATIAIGTGGDPRNGGTVTSAAALVAATTHTVVDKPTSLGPKASVADDAPSEEPVHLWATIAAANIAAATVATIEIEFSGLS</sequence>
<comment type="caution">
    <text evidence="1">The sequence shown here is derived from an EMBL/GenBank/DDBJ whole genome shotgun (WGS) entry which is preliminary data.</text>
</comment>
<reference evidence="1 2" key="1">
    <citation type="submission" date="2018-08" db="EMBL/GenBank/DDBJ databases">
        <title>Erythrobacter zhengii sp.nov., a bacterium isolated from deep-sea sediment.</title>
        <authorList>
            <person name="Fang C."/>
            <person name="Wu Y.-H."/>
            <person name="Sun C."/>
            <person name="Wang H."/>
            <person name="Cheng H."/>
            <person name="Meng F.-X."/>
            <person name="Wang C.-S."/>
            <person name="Xu X.-W."/>
        </authorList>
    </citation>
    <scope>NUCLEOTIDE SEQUENCE [LARGE SCALE GENOMIC DNA]</scope>
    <source>
        <strain evidence="1 2">V18</strain>
    </source>
</reference>
<organism evidence="1 2">
    <name type="scientific">Aurantiacibacter zhengii</name>
    <dbReference type="NCBI Taxonomy" id="2307003"/>
    <lineage>
        <taxon>Bacteria</taxon>
        <taxon>Pseudomonadati</taxon>
        <taxon>Pseudomonadota</taxon>
        <taxon>Alphaproteobacteria</taxon>
        <taxon>Sphingomonadales</taxon>
        <taxon>Erythrobacteraceae</taxon>
        <taxon>Aurantiacibacter</taxon>
    </lineage>
</organism>
<accession>A0A418NU26</accession>
<keyword evidence="2" id="KW-1185">Reference proteome</keyword>